<evidence type="ECO:0000256" key="5">
    <source>
        <dbReference type="ARBA" id="ARBA00023136"/>
    </source>
</evidence>
<dbReference type="EMBL" id="JAGTJS010000022">
    <property type="protein sequence ID" value="KAH7237986.1"/>
    <property type="molecule type" value="Genomic_DNA"/>
</dbReference>
<feature type="transmembrane region" description="Helical" evidence="7">
    <location>
        <begin position="384"/>
        <end position="406"/>
    </location>
</feature>
<feature type="transmembrane region" description="Helical" evidence="7">
    <location>
        <begin position="418"/>
        <end position="437"/>
    </location>
</feature>
<evidence type="ECO:0000256" key="3">
    <source>
        <dbReference type="ARBA" id="ARBA00022692"/>
    </source>
</evidence>
<keyword evidence="2" id="KW-0813">Transport</keyword>
<proteinExistence type="predicted"/>
<dbReference type="FunFam" id="1.20.1250.20:FF:000511">
    <property type="entry name" value="MFS general substrate transporter"/>
    <property type="match status" value="1"/>
</dbReference>
<feature type="transmembrane region" description="Helical" evidence="7">
    <location>
        <begin position="158"/>
        <end position="179"/>
    </location>
</feature>
<organism evidence="8 9">
    <name type="scientific">Fusarium solani</name>
    <name type="common">Filamentous fungus</name>
    <dbReference type="NCBI Taxonomy" id="169388"/>
    <lineage>
        <taxon>Eukaryota</taxon>
        <taxon>Fungi</taxon>
        <taxon>Dikarya</taxon>
        <taxon>Ascomycota</taxon>
        <taxon>Pezizomycotina</taxon>
        <taxon>Sordariomycetes</taxon>
        <taxon>Hypocreomycetidae</taxon>
        <taxon>Hypocreales</taxon>
        <taxon>Nectriaceae</taxon>
        <taxon>Fusarium</taxon>
        <taxon>Fusarium solani species complex</taxon>
    </lineage>
</organism>
<comment type="caution">
    <text evidence="8">The sequence shown here is derived from an EMBL/GenBank/DDBJ whole genome shotgun (WGS) entry which is preliminary data.</text>
</comment>
<keyword evidence="5 7" id="KW-0472">Membrane</keyword>
<comment type="subcellular location">
    <subcellularLocation>
        <location evidence="1">Membrane</location>
        <topology evidence="1">Multi-pass membrane protein</topology>
    </subcellularLocation>
</comment>
<feature type="transmembrane region" description="Helical" evidence="7">
    <location>
        <begin position="353"/>
        <end position="378"/>
    </location>
</feature>
<dbReference type="Proteomes" id="UP000736672">
    <property type="component" value="Unassembled WGS sequence"/>
</dbReference>
<feature type="transmembrane region" description="Helical" evidence="7">
    <location>
        <begin position="279"/>
        <end position="301"/>
    </location>
</feature>
<dbReference type="InterPro" id="IPR036259">
    <property type="entry name" value="MFS_trans_sf"/>
</dbReference>
<feature type="transmembrane region" description="Helical" evidence="7">
    <location>
        <begin position="477"/>
        <end position="498"/>
    </location>
</feature>
<evidence type="ECO:0000313" key="9">
    <source>
        <dbReference type="Proteomes" id="UP000736672"/>
    </source>
</evidence>
<evidence type="ECO:0000313" key="8">
    <source>
        <dbReference type="EMBL" id="KAH7237986.1"/>
    </source>
</evidence>
<dbReference type="Pfam" id="PF07690">
    <property type="entry name" value="MFS_1"/>
    <property type="match status" value="1"/>
</dbReference>
<dbReference type="AlphaFoldDB" id="A0A9P9JYL4"/>
<feature type="transmembrane region" description="Helical" evidence="7">
    <location>
        <begin position="510"/>
        <end position="532"/>
    </location>
</feature>
<evidence type="ECO:0000256" key="6">
    <source>
        <dbReference type="ARBA" id="ARBA00023180"/>
    </source>
</evidence>
<evidence type="ECO:0000256" key="2">
    <source>
        <dbReference type="ARBA" id="ARBA00022448"/>
    </source>
</evidence>
<sequence>MLCSNKAPLIFKVTSLTYSKFPPSRLIYYIATCPRPLLSHLHGIQCKYTALSLIASKEERSFQMTMATLDKTTSAELEKQQADFNHVDAPSRLSDVEHDDNNGFRPQEQRRIIRRIDRRLVVTVGAMYCASLMDRTNMSAANIAGMRAELVLTGFRYNIANLVFFVPYIIFQPPSTVLIRAIGPRIHLSAIALFWGAVMIGMGFTKNYEQLAGLRTILGVLEAGFFPSCVYLLSTWYTRYEVGKRYSLFYLLGCVASAFSGILAYGLMQLGGLENLTGWRWIFIIEGVITCALGISGYWLLVDFPDSTRKSWSFLGARERAWVVDRIRRDRGDTAVPPFNLRKFLDGATDWKIWAYAMIFFNTTTIAYALAYTLPIILLENMQFSVGAAQCLVAPPYAFAGLVMLATGWAGDRWRLRGPVILANMLLCIIGLPIMGWHRSAAVRYFGVFLVTAGANSNIPATMSFQANNVRGQWKRAFCSATLVGFGGIGGIAGSLVFRQQDQATGYKPGMWACVACSLFNMILVVLCDLDLWRQNGKADRGEKLLEAHDEDASPDFRYTY</sequence>
<evidence type="ECO:0000256" key="4">
    <source>
        <dbReference type="ARBA" id="ARBA00022989"/>
    </source>
</evidence>
<dbReference type="Gene3D" id="1.20.1250.20">
    <property type="entry name" value="MFS general substrate transporter like domains"/>
    <property type="match status" value="2"/>
</dbReference>
<evidence type="ECO:0000256" key="1">
    <source>
        <dbReference type="ARBA" id="ARBA00004141"/>
    </source>
</evidence>
<keyword evidence="3 7" id="KW-0812">Transmembrane</keyword>
<accession>A0A9P9JYL4</accession>
<evidence type="ECO:0000256" key="7">
    <source>
        <dbReference type="SAM" id="Phobius"/>
    </source>
</evidence>
<dbReference type="SUPFAM" id="SSF103473">
    <property type="entry name" value="MFS general substrate transporter"/>
    <property type="match status" value="1"/>
</dbReference>
<dbReference type="FunFam" id="1.20.1250.20:FF:000409">
    <property type="entry name" value="MFS general substrate transporter"/>
    <property type="match status" value="1"/>
</dbReference>
<dbReference type="PANTHER" id="PTHR43791">
    <property type="entry name" value="PERMEASE-RELATED"/>
    <property type="match status" value="1"/>
</dbReference>
<protein>
    <submittedName>
        <fullName evidence="8">Major facilitator superfamily domain-containing protein</fullName>
    </submittedName>
</protein>
<dbReference type="OrthoDB" id="3639251at2759"/>
<dbReference type="InterPro" id="IPR011701">
    <property type="entry name" value="MFS"/>
</dbReference>
<gene>
    <name evidence="8" type="ORF">B0J15DRAFT_503292</name>
</gene>
<keyword evidence="4 7" id="KW-1133">Transmembrane helix</keyword>
<name>A0A9P9JYL4_FUSSL</name>
<reference evidence="8" key="1">
    <citation type="journal article" date="2021" name="Nat. Commun.">
        <title>Genetic determinants of endophytism in the Arabidopsis root mycobiome.</title>
        <authorList>
            <person name="Mesny F."/>
            <person name="Miyauchi S."/>
            <person name="Thiergart T."/>
            <person name="Pickel B."/>
            <person name="Atanasova L."/>
            <person name="Karlsson M."/>
            <person name="Huettel B."/>
            <person name="Barry K.W."/>
            <person name="Haridas S."/>
            <person name="Chen C."/>
            <person name="Bauer D."/>
            <person name="Andreopoulos W."/>
            <person name="Pangilinan J."/>
            <person name="LaButti K."/>
            <person name="Riley R."/>
            <person name="Lipzen A."/>
            <person name="Clum A."/>
            <person name="Drula E."/>
            <person name="Henrissat B."/>
            <person name="Kohler A."/>
            <person name="Grigoriev I.V."/>
            <person name="Martin F.M."/>
            <person name="Hacquard S."/>
        </authorList>
    </citation>
    <scope>NUCLEOTIDE SEQUENCE</scope>
    <source>
        <strain evidence="8">FSSC 5 MPI-SDFR-AT-0091</strain>
    </source>
</reference>
<feature type="transmembrane region" description="Helical" evidence="7">
    <location>
        <begin position="216"/>
        <end position="236"/>
    </location>
</feature>
<dbReference type="PANTHER" id="PTHR43791:SF47">
    <property type="entry name" value="MAJOR FACILITATOR SUPERFAMILY (MFS) PROFILE DOMAIN-CONTAINING PROTEIN-RELATED"/>
    <property type="match status" value="1"/>
</dbReference>
<dbReference type="GO" id="GO:0022857">
    <property type="term" value="F:transmembrane transporter activity"/>
    <property type="evidence" value="ECO:0007669"/>
    <property type="project" value="InterPro"/>
</dbReference>
<feature type="transmembrane region" description="Helical" evidence="7">
    <location>
        <begin position="443"/>
        <end position="465"/>
    </location>
</feature>
<dbReference type="GO" id="GO:0016020">
    <property type="term" value="C:membrane"/>
    <property type="evidence" value="ECO:0007669"/>
    <property type="project" value="UniProtKB-SubCell"/>
</dbReference>
<keyword evidence="6" id="KW-0325">Glycoprotein</keyword>
<keyword evidence="9" id="KW-1185">Reference proteome</keyword>
<feature type="transmembrane region" description="Helical" evidence="7">
    <location>
        <begin position="186"/>
        <end position="204"/>
    </location>
</feature>
<feature type="transmembrane region" description="Helical" evidence="7">
    <location>
        <begin position="248"/>
        <end position="267"/>
    </location>
</feature>